<keyword evidence="2" id="KW-1185">Reference proteome</keyword>
<comment type="caution">
    <text evidence="1">The sequence shown here is derived from an EMBL/GenBank/DDBJ whole genome shotgun (WGS) entry which is preliminary data.</text>
</comment>
<organism evidence="1 2">
    <name type="scientific">Shewanella inventionis</name>
    <dbReference type="NCBI Taxonomy" id="1738770"/>
    <lineage>
        <taxon>Bacteria</taxon>
        <taxon>Pseudomonadati</taxon>
        <taxon>Pseudomonadota</taxon>
        <taxon>Gammaproteobacteria</taxon>
        <taxon>Alteromonadales</taxon>
        <taxon>Shewanellaceae</taxon>
        <taxon>Shewanella</taxon>
    </lineage>
</organism>
<accession>A0ABQ1IWI6</accession>
<name>A0ABQ1IWI6_9GAMM</name>
<protein>
    <submittedName>
        <fullName evidence="1">Uncharacterized protein</fullName>
    </submittedName>
</protein>
<sequence>MFEQGHPLVAFFHGFTPLPVLIANTDQFYEVYMNQLITVHLIESLCQKRDQLLNAFEAQINAVRLCHQITSEIDDIIPTHADATYDYMSIVFMQFKDVLKESRPRVCVVAVSNGLPELELSKLKPPAKVTLTPLQQYLEYIPLDAPLWRTMDHIKRKVNEPALNFKNMLYTGCETLISCITATYAAHRVGAPMLLHPTNPDLQRQLTPKEHASIRQLPDSLEMAVMEFAYGNNPLVSKLGSASAVHRMLGNSVSKKVWVQIGSHLGHYLAGLINYALPLPLNQKI</sequence>
<dbReference type="SUPFAM" id="SSF53335">
    <property type="entry name" value="S-adenosyl-L-methionine-dependent methyltransferases"/>
    <property type="match status" value="1"/>
</dbReference>
<reference evidence="2" key="1">
    <citation type="journal article" date="2019" name="Int. J. Syst. Evol. Microbiol.">
        <title>The Global Catalogue of Microorganisms (GCM) 10K type strain sequencing project: providing services to taxonomists for standard genome sequencing and annotation.</title>
        <authorList>
            <consortium name="The Broad Institute Genomics Platform"/>
            <consortium name="The Broad Institute Genome Sequencing Center for Infectious Disease"/>
            <person name="Wu L."/>
            <person name="Ma J."/>
        </authorList>
    </citation>
    <scope>NUCLEOTIDE SEQUENCE [LARGE SCALE GENOMIC DNA]</scope>
    <source>
        <strain evidence="2">CGMCC 1.15339</strain>
    </source>
</reference>
<gene>
    <name evidence="1" type="ORF">GCM10011607_11850</name>
</gene>
<dbReference type="Proteomes" id="UP000617555">
    <property type="component" value="Unassembled WGS sequence"/>
</dbReference>
<dbReference type="InterPro" id="IPR029063">
    <property type="entry name" value="SAM-dependent_MTases_sf"/>
</dbReference>
<dbReference type="EMBL" id="BMII01000008">
    <property type="protein sequence ID" value="GGB52981.1"/>
    <property type="molecule type" value="Genomic_DNA"/>
</dbReference>
<evidence type="ECO:0000313" key="2">
    <source>
        <dbReference type="Proteomes" id="UP000617555"/>
    </source>
</evidence>
<evidence type="ECO:0000313" key="1">
    <source>
        <dbReference type="EMBL" id="GGB52981.1"/>
    </source>
</evidence>
<proteinExistence type="predicted"/>